<evidence type="ECO:0000256" key="2">
    <source>
        <dbReference type="SAM" id="SignalP"/>
    </source>
</evidence>
<proteinExistence type="predicted"/>
<sequence length="96" mass="11008">MVETYFILVRTTLMVVILHSVEEAMNAKDTFSSLCYSECNGKKDWRTIPISRRFPSMPIYTRSCSSRPPPLRSHRPLAREEEEPRSVFASKASAVL</sequence>
<accession>A0A8S9M4I6</accession>
<gene>
    <name evidence="3" type="ORF">F2Q70_00009164</name>
</gene>
<dbReference type="EMBL" id="QGKY02000089">
    <property type="protein sequence ID" value="KAF2613782.1"/>
    <property type="molecule type" value="Genomic_DNA"/>
</dbReference>
<dbReference type="AlphaFoldDB" id="A0A8S9M4I6"/>
<comment type="caution">
    <text evidence="3">The sequence shown here is derived from an EMBL/GenBank/DDBJ whole genome shotgun (WGS) entry which is preliminary data.</text>
</comment>
<feature type="chain" id="PRO_5035839827" description="Secreted protein" evidence="2">
    <location>
        <begin position="28"/>
        <end position="96"/>
    </location>
</feature>
<protein>
    <recommendedName>
        <fullName evidence="4">Secreted protein</fullName>
    </recommendedName>
</protein>
<evidence type="ECO:0000313" key="3">
    <source>
        <dbReference type="EMBL" id="KAF2613782.1"/>
    </source>
</evidence>
<name>A0A8S9M4I6_BRACR</name>
<feature type="signal peptide" evidence="2">
    <location>
        <begin position="1"/>
        <end position="27"/>
    </location>
</feature>
<keyword evidence="2" id="KW-0732">Signal</keyword>
<evidence type="ECO:0008006" key="4">
    <source>
        <dbReference type="Google" id="ProtNLM"/>
    </source>
</evidence>
<evidence type="ECO:0000256" key="1">
    <source>
        <dbReference type="SAM" id="MobiDB-lite"/>
    </source>
</evidence>
<feature type="region of interest" description="Disordered" evidence="1">
    <location>
        <begin position="63"/>
        <end position="96"/>
    </location>
</feature>
<organism evidence="3">
    <name type="scientific">Brassica cretica</name>
    <name type="common">Mustard</name>
    <dbReference type="NCBI Taxonomy" id="69181"/>
    <lineage>
        <taxon>Eukaryota</taxon>
        <taxon>Viridiplantae</taxon>
        <taxon>Streptophyta</taxon>
        <taxon>Embryophyta</taxon>
        <taxon>Tracheophyta</taxon>
        <taxon>Spermatophyta</taxon>
        <taxon>Magnoliopsida</taxon>
        <taxon>eudicotyledons</taxon>
        <taxon>Gunneridae</taxon>
        <taxon>Pentapetalae</taxon>
        <taxon>rosids</taxon>
        <taxon>malvids</taxon>
        <taxon>Brassicales</taxon>
        <taxon>Brassicaceae</taxon>
        <taxon>Brassiceae</taxon>
        <taxon>Brassica</taxon>
    </lineage>
</organism>
<reference evidence="3" key="1">
    <citation type="submission" date="2019-12" db="EMBL/GenBank/DDBJ databases">
        <title>Genome sequencing and annotation of Brassica cretica.</title>
        <authorList>
            <person name="Studholme D.J."/>
            <person name="Sarris P.F."/>
        </authorList>
    </citation>
    <scope>NUCLEOTIDE SEQUENCE</scope>
    <source>
        <strain evidence="3">PFS-102/07</strain>
        <tissue evidence="3">Leaf</tissue>
    </source>
</reference>